<evidence type="ECO:0000256" key="1">
    <source>
        <dbReference type="SAM" id="Phobius"/>
    </source>
</evidence>
<sequence length="88" mass="9772">MFALGGTEILLICAIIGGVIGYFRRVKNRKNGALIGIILGMVGAVVVNILLITFVFQSYFAIPVYAILGAWLFTYIWSRFQKEEEPVS</sequence>
<organism evidence="2 3">
    <name type="scientific">Chitinophaga filiformis</name>
    <name type="common">Myxococcus filiformis</name>
    <name type="synonym">Flexibacter filiformis</name>
    <dbReference type="NCBI Taxonomy" id="104663"/>
    <lineage>
        <taxon>Bacteria</taxon>
        <taxon>Pseudomonadati</taxon>
        <taxon>Bacteroidota</taxon>
        <taxon>Chitinophagia</taxon>
        <taxon>Chitinophagales</taxon>
        <taxon>Chitinophagaceae</taxon>
        <taxon>Chitinophaga</taxon>
    </lineage>
</organism>
<evidence type="ECO:0000313" key="2">
    <source>
        <dbReference type="EMBL" id="UPK66680.1"/>
    </source>
</evidence>
<accession>A0ABY4HSE4</accession>
<keyword evidence="1" id="KW-0472">Membrane</keyword>
<dbReference type="EMBL" id="CP095855">
    <property type="protein sequence ID" value="UPK66680.1"/>
    <property type="molecule type" value="Genomic_DNA"/>
</dbReference>
<evidence type="ECO:0008006" key="4">
    <source>
        <dbReference type="Google" id="ProtNLM"/>
    </source>
</evidence>
<name>A0ABY4HSE4_CHIFI</name>
<dbReference type="Gene3D" id="1.10.1760.20">
    <property type="match status" value="1"/>
</dbReference>
<gene>
    <name evidence="2" type="ORF">MYF79_17225</name>
</gene>
<evidence type="ECO:0000313" key="3">
    <source>
        <dbReference type="Proteomes" id="UP000830198"/>
    </source>
</evidence>
<feature type="transmembrane region" description="Helical" evidence="1">
    <location>
        <begin position="35"/>
        <end position="56"/>
    </location>
</feature>
<feature type="transmembrane region" description="Helical" evidence="1">
    <location>
        <begin position="6"/>
        <end position="23"/>
    </location>
</feature>
<proteinExistence type="predicted"/>
<feature type="transmembrane region" description="Helical" evidence="1">
    <location>
        <begin position="62"/>
        <end position="80"/>
    </location>
</feature>
<reference evidence="2 3" key="1">
    <citation type="submission" date="2022-04" db="EMBL/GenBank/DDBJ databases">
        <title>The arsenic-methylating capacity of Chitinophaga filiformis YT5 during chitin decomposition.</title>
        <authorList>
            <person name="Chen G."/>
            <person name="Liang Y."/>
        </authorList>
    </citation>
    <scope>NUCLEOTIDE SEQUENCE [LARGE SCALE GENOMIC DNA]</scope>
    <source>
        <strain evidence="2 3">YT5</strain>
    </source>
</reference>
<keyword evidence="1" id="KW-1133">Transmembrane helix</keyword>
<dbReference type="Proteomes" id="UP000830198">
    <property type="component" value="Chromosome"/>
</dbReference>
<keyword evidence="3" id="KW-1185">Reference proteome</keyword>
<keyword evidence="1" id="KW-0812">Transmembrane</keyword>
<protein>
    <recommendedName>
        <fullName evidence="4">Transglycosylase associated protein</fullName>
    </recommendedName>
</protein>
<dbReference type="RefSeq" id="WP_247808890.1">
    <property type="nucleotide sequence ID" value="NZ_CP095855.1"/>
</dbReference>